<evidence type="ECO:0000259" key="5">
    <source>
        <dbReference type="SMART" id="SM00499"/>
    </source>
</evidence>
<evidence type="ECO:0000313" key="7">
    <source>
        <dbReference type="Proteomes" id="UP000326939"/>
    </source>
</evidence>
<protein>
    <recommendedName>
        <fullName evidence="3">Non-specific lipid-transfer protein</fullName>
    </recommendedName>
</protein>
<keyword evidence="7" id="KW-1185">Reference proteome</keyword>
<dbReference type="PANTHER" id="PTHR33076">
    <property type="entry name" value="NON-SPECIFIC LIPID-TRANSFER PROTEIN 2-RELATED"/>
    <property type="match status" value="1"/>
</dbReference>
<dbReference type="SMART" id="SM00499">
    <property type="entry name" value="AAI"/>
    <property type="match status" value="1"/>
</dbReference>
<dbReference type="GO" id="GO:0006869">
    <property type="term" value="P:lipid transport"/>
    <property type="evidence" value="ECO:0007669"/>
    <property type="project" value="InterPro"/>
</dbReference>
<feature type="chain" id="PRO_5024331962" description="Non-specific lipid-transfer protein" evidence="4">
    <location>
        <begin position="27"/>
        <end position="120"/>
    </location>
</feature>
<proteinExistence type="inferred from homology"/>
<dbReference type="EMBL" id="VDCV01000006">
    <property type="protein sequence ID" value="KAB5552242.1"/>
    <property type="molecule type" value="Genomic_DNA"/>
</dbReference>
<dbReference type="SUPFAM" id="SSF47699">
    <property type="entry name" value="Bifunctional inhibitor/lipid-transfer protein/seed storage 2S albumin"/>
    <property type="match status" value="1"/>
</dbReference>
<dbReference type="Pfam" id="PF00234">
    <property type="entry name" value="Tryp_alpha_amyl"/>
    <property type="match status" value="1"/>
</dbReference>
<keyword evidence="3" id="KW-0446">Lipid-binding</keyword>
<gene>
    <name evidence="6" type="ORF">DKX38_009553</name>
</gene>
<comment type="similarity">
    <text evidence="1 3">Belongs to the plant LTP family.</text>
</comment>
<keyword evidence="2" id="KW-1015">Disulfide bond</keyword>
<dbReference type="PROSITE" id="PS00597">
    <property type="entry name" value="PLANT_LTP"/>
    <property type="match status" value="1"/>
</dbReference>
<dbReference type="GO" id="GO:0008289">
    <property type="term" value="F:lipid binding"/>
    <property type="evidence" value="ECO:0007669"/>
    <property type="project" value="UniProtKB-KW"/>
</dbReference>
<evidence type="ECO:0000256" key="1">
    <source>
        <dbReference type="ARBA" id="ARBA00009748"/>
    </source>
</evidence>
<dbReference type="Proteomes" id="UP000326939">
    <property type="component" value="Chromosome 6"/>
</dbReference>
<dbReference type="InterPro" id="IPR036312">
    <property type="entry name" value="Bifun_inhib/LTP/seed_sf"/>
</dbReference>
<feature type="domain" description="Bifunctional inhibitor/plant lipid transfer protein/seed storage helical" evidence="5">
    <location>
        <begin position="30"/>
        <end position="116"/>
    </location>
</feature>
<evidence type="ECO:0000256" key="4">
    <source>
        <dbReference type="SAM" id="SignalP"/>
    </source>
</evidence>
<accession>A0A5N5MB97</accession>
<evidence type="ECO:0000313" key="6">
    <source>
        <dbReference type="EMBL" id="KAB5552242.1"/>
    </source>
</evidence>
<dbReference type="AlphaFoldDB" id="A0A5N5MB97"/>
<name>A0A5N5MB97_9ROSI</name>
<comment type="function">
    <text evidence="3">Plant non-specific lipid-transfer proteins transfer phospholipids as well as galactolipids across membranes. May play a role in wax or cutin deposition in the cell walls of expanding epidermal cells and certain secretory tissues.</text>
</comment>
<dbReference type="InterPro" id="IPR016140">
    <property type="entry name" value="Bifunc_inhib/LTP/seed_store"/>
</dbReference>
<evidence type="ECO:0000256" key="3">
    <source>
        <dbReference type="RuleBase" id="RU000628"/>
    </source>
</evidence>
<evidence type="ECO:0000256" key="2">
    <source>
        <dbReference type="ARBA" id="ARBA00023157"/>
    </source>
</evidence>
<dbReference type="Gene3D" id="1.10.110.10">
    <property type="entry name" value="Plant lipid-transfer and hydrophobic proteins"/>
    <property type="match status" value="1"/>
</dbReference>
<dbReference type="CDD" id="cd01960">
    <property type="entry name" value="nsLTP1"/>
    <property type="match status" value="1"/>
</dbReference>
<comment type="caution">
    <text evidence="6">The sequence shown here is derived from an EMBL/GenBank/DDBJ whole genome shotgun (WGS) entry which is preliminary data.</text>
</comment>
<reference evidence="7" key="1">
    <citation type="journal article" date="2019" name="Gigascience">
        <title>De novo genome assembly of the endangered Acer yangbiense, a plant species with extremely small populations endemic to Yunnan Province, China.</title>
        <authorList>
            <person name="Yang J."/>
            <person name="Wariss H.M."/>
            <person name="Tao L."/>
            <person name="Zhang R."/>
            <person name="Yun Q."/>
            <person name="Hollingsworth P."/>
            <person name="Dao Z."/>
            <person name="Luo G."/>
            <person name="Guo H."/>
            <person name="Ma Y."/>
            <person name="Sun W."/>
        </authorList>
    </citation>
    <scope>NUCLEOTIDE SEQUENCE [LARGE SCALE GENOMIC DNA]</scope>
    <source>
        <strain evidence="7">cv. br00</strain>
    </source>
</reference>
<dbReference type="PRINTS" id="PR00382">
    <property type="entry name" value="LIPIDTRNSFER"/>
</dbReference>
<feature type="signal peptide" evidence="4">
    <location>
        <begin position="1"/>
        <end position="26"/>
    </location>
</feature>
<sequence>MASSRALKFVCLVGCIMFMIASTTEAAIQCNQVVNTLSPCMYYVLGTGVLTQQCCNAIVGLNNSVSTTPDRLDLCRCLKNTASQFSYSSRNVALAAGLPGKCGVNLPYKIDPSTDCNIVK</sequence>
<keyword evidence="4" id="KW-0732">Signal</keyword>
<dbReference type="InterPro" id="IPR000528">
    <property type="entry name" value="Plant_nsLTP"/>
</dbReference>
<keyword evidence="3" id="KW-0813">Transport</keyword>
<organism evidence="6 7">
    <name type="scientific">Salix brachista</name>
    <dbReference type="NCBI Taxonomy" id="2182728"/>
    <lineage>
        <taxon>Eukaryota</taxon>
        <taxon>Viridiplantae</taxon>
        <taxon>Streptophyta</taxon>
        <taxon>Embryophyta</taxon>
        <taxon>Tracheophyta</taxon>
        <taxon>Spermatophyta</taxon>
        <taxon>Magnoliopsida</taxon>
        <taxon>eudicotyledons</taxon>
        <taxon>Gunneridae</taxon>
        <taxon>Pentapetalae</taxon>
        <taxon>rosids</taxon>
        <taxon>fabids</taxon>
        <taxon>Malpighiales</taxon>
        <taxon>Salicaceae</taxon>
        <taxon>Saliceae</taxon>
        <taxon>Salix</taxon>
    </lineage>
</organism>